<keyword evidence="3" id="KW-1185">Reference proteome</keyword>
<dbReference type="Gene3D" id="3.10.310.50">
    <property type="match status" value="1"/>
</dbReference>
<organism evidence="2 3">
    <name type="scientific">Halomonas koreensis</name>
    <dbReference type="NCBI Taxonomy" id="245385"/>
    <lineage>
        <taxon>Bacteria</taxon>
        <taxon>Pseudomonadati</taxon>
        <taxon>Pseudomonadota</taxon>
        <taxon>Gammaproteobacteria</taxon>
        <taxon>Oceanospirillales</taxon>
        <taxon>Halomonadaceae</taxon>
        <taxon>Halomonas</taxon>
    </lineage>
</organism>
<dbReference type="PANTHER" id="PTHR30373">
    <property type="entry name" value="UPF0603 PROTEIN YGCG"/>
    <property type="match status" value="1"/>
</dbReference>
<dbReference type="EMBL" id="JARWAK010000012">
    <property type="protein sequence ID" value="MDR5867883.1"/>
    <property type="molecule type" value="Genomic_DNA"/>
</dbReference>
<dbReference type="RefSeq" id="WP_309653462.1">
    <property type="nucleotide sequence ID" value="NZ_JARWAK010000012.1"/>
</dbReference>
<evidence type="ECO:0000313" key="2">
    <source>
        <dbReference type="EMBL" id="MDR5867883.1"/>
    </source>
</evidence>
<gene>
    <name evidence="2" type="ORF">QC818_13915</name>
</gene>
<sequence>MRPLPATGIVLLLLGLTALGWRVAAPGGAGSPGLVDDRAGLLSAAERRRLATYHAWLREHHGIDYRVVVDRGLDDLDRFAVEYVERHGVGGENGRGLLLVLDPAANQVRLEVGYGLEGRFSDAFVAYLQARQMTEFFAVDRVADGIQASTELIIAQAGGDAVPAIAGSGGAGARLPARMGEGRAAPGDERVAVEEGAPPREVLATYRQAMAARNDNPELEIYSRATRDMLADWVMTPAQMDNVAKSLAACSVVDERRSREGRRAVLLAAPNARRCPPYFLVRQDGAWRLDLAAMHRAVRFGPGNRWRLAPEALDAYAFAFEEVVRGP</sequence>
<proteinExistence type="predicted"/>
<name>A0ABU1G4J7_9GAMM</name>
<dbReference type="Proteomes" id="UP001264519">
    <property type="component" value="Unassembled WGS sequence"/>
</dbReference>
<dbReference type="Pfam" id="PF04536">
    <property type="entry name" value="TPM_phosphatase"/>
    <property type="match status" value="1"/>
</dbReference>
<protein>
    <submittedName>
        <fullName evidence="2">TPM domain-containing protein</fullName>
    </submittedName>
</protein>
<reference evidence="2 3" key="1">
    <citation type="submission" date="2023-04" db="EMBL/GenBank/DDBJ databases">
        <title>A long-awaited taxogenomic arrangement of the family Halomonadaceae.</title>
        <authorList>
            <person name="De La Haba R."/>
            <person name="Chuvochina M."/>
            <person name="Wittouck S."/>
            <person name="Arahal D.R."/>
            <person name="Sanchez-Porro C."/>
            <person name="Hugenholtz P."/>
            <person name="Ventosa A."/>
        </authorList>
    </citation>
    <scope>NUCLEOTIDE SEQUENCE [LARGE SCALE GENOMIC DNA]</scope>
    <source>
        <strain evidence="2 3">DSM 23530</strain>
    </source>
</reference>
<comment type="caution">
    <text evidence="2">The sequence shown here is derived from an EMBL/GenBank/DDBJ whole genome shotgun (WGS) entry which is preliminary data.</text>
</comment>
<evidence type="ECO:0000313" key="3">
    <source>
        <dbReference type="Proteomes" id="UP001264519"/>
    </source>
</evidence>
<feature type="domain" description="TPM" evidence="1">
    <location>
        <begin position="35"/>
        <end position="155"/>
    </location>
</feature>
<evidence type="ECO:0000259" key="1">
    <source>
        <dbReference type="Pfam" id="PF04536"/>
    </source>
</evidence>
<dbReference type="PANTHER" id="PTHR30373:SF2">
    <property type="entry name" value="UPF0603 PROTEIN YGCG"/>
    <property type="match status" value="1"/>
</dbReference>
<dbReference type="InterPro" id="IPR007621">
    <property type="entry name" value="TPM_dom"/>
</dbReference>
<accession>A0ABU1G4J7</accession>